<organism evidence="1 2">
    <name type="scientific">Streptomyces mordarskii</name>
    <dbReference type="NCBI Taxonomy" id="1226758"/>
    <lineage>
        <taxon>Bacteria</taxon>
        <taxon>Bacillati</taxon>
        <taxon>Actinomycetota</taxon>
        <taxon>Actinomycetes</taxon>
        <taxon>Kitasatosporales</taxon>
        <taxon>Streptomycetaceae</taxon>
        <taxon>Streptomyces</taxon>
    </lineage>
</organism>
<keyword evidence="2" id="KW-1185">Reference proteome</keyword>
<comment type="caution">
    <text evidence="1">The sequence shown here is derived from an EMBL/GenBank/DDBJ whole genome shotgun (WGS) entry which is preliminary data.</text>
</comment>
<reference evidence="2" key="1">
    <citation type="journal article" date="2019" name="Int. J. Syst. Evol. Microbiol.">
        <title>The Global Catalogue of Microorganisms (GCM) 10K type strain sequencing project: providing services to taxonomists for standard genome sequencing and annotation.</title>
        <authorList>
            <consortium name="The Broad Institute Genomics Platform"/>
            <consortium name="The Broad Institute Genome Sequencing Center for Infectious Disease"/>
            <person name="Wu L."/>
            <person name="Ma J."/>
        </authorList>
    </citation>
    <scope>NUCLEOTIDE SEQUENCE [LARGE SCALE GENOMIC DNA]</scope>
    <source>
        <strain evidence="2">JCM 5052</strain>
    </source>
</reference>
<protein>
    <submittedName>
        <fullName evidence="1">Uncharacterized protein</fullName>
    </submittedName>
</protein>
<accession>A0ABP3MMV5</accession>
<gene>
    <name evidence="1" type="ORF">GCM10010390_27100</name>
</gene>
<evidence type="ECO:0000313" key="1">
    <source>
        <dbReference type="EMBL" id="GAA0523357.1"/>
    </source>
</evidence>
<name>A0ABP3MMV5_9ACTN</name>
<evidence type="ECO:0000313" key="2">
    <source>
        <dbReference type="Proteomes" id="UP001501576"/>
    </source>
</evidence>
<dbReference type="EMBL" id="BAAABZ010000015">
    <property type="protein sequence ID" value="GAA0523357.1"/>
    <property type="molecule type" value="Genomic_DNA"/>
</dbReference>
<sequence length="67" mass="6403">MVGGLGEDFGEAVGEAVLVLVGHEEVIGGAVGGEVLAPVGAAEVGDPALETGQAVGFAGSLALSSRR</sequence>
<proteinExistence type="predicted"/>
<dbReference type="Proteomes" id="UP001501576">
    <property type="component" value="Unassembled WGS sequence"/>
</dbReference>